<comment type="caution">
    <text evidence="1">The sequence shown here is derived from an EMBL/GenBank/DDBJ whole genome shotgun (WGS) entry which is preliminary data.</text>
</comment>
<dbReference type="AlphaFoldDB" id="A0A9W9Y2K1"/>
<dbReference type="Proteomes" id="UP001149954">
    <property type="component" value="Unassembled WGS sequence"/>
</dbReference>
<evidence type="ECO:0000313" key="2">
    <source>
        <dbReference type="Proteomes" id="UP001149954"/>
    </source>
</evidence>
<dbReference type="OrthoDB" id="4353923at2759"/>
<evidence type="ECO:0000313" key="1">
    <source>
        <dbReference type="EMBL" id="KAJ5514558.1"/>
    </source>
</evidence>
<dbReference type="EMBL" id="JAPWDS010000002">
    <property type="protein sequence ID" value="KAJ5514558.1"/>
    <property type="molecule type" value="Genomic_DNA"/>
</dbReference>
<reference evidence="1" key="2">
    <citation type="journal article" date="2023" name="IMA Fungus">
        <title>Comparative genomic study of the Penicillium genus elucidates a diverse pangenome and 15 lateral gene transfer events.</title>
        <authorList>
            <person name="Petersen C."/>
            <person name="Sorensen T."/>
            <person name="Nielsen M.R."/>
            <person name="Sondergaard T.E."/>
            <person name="Sorensen J.L."/>
            <person name="Fitzpatrick D.A."/>
            <person name="Frisvad J.C."/>
            <person name="Nielsen K.L."/>
        </authorList>
    </citation>
    <scope>NUCLEOTIDE SEQUENCE</scope>
    <source>
        <strain evidence="1">IBT 29495</strain>
    </source>
</reference>
<reference evidence="1" key="1">
    <citation type="submission" date="2022-12" db="EMBL/GenBank/DDBJ databases">
        <authorList>
            <person name="Petersen C."/>
        </authorList>
    </citation>
    <scope>NUCLEOTIDE SEQUENCE</scope>
    <source>
        <strain evidence="1">IBT 29495</strain>
    </source>
</reference>
<gene>
    <name evidence="1" type="ORF">N7463_004110</name>
</gene>
<protein>
    <submittedName>
        <fullName evidence="1">Uncharacterized protein</fullName>
    </submittedName>
</protein>
<keyword evidence="2" id="KW-1185">Reference proteome</keyword>
<accession>A0A9W9Y2K1</accession>
<organism evidence="1 2">
    <name type="scientific">Penicillium fimorum</name>
    <dbReference type="NCBI Taxonomy" id="1882269"/>
    <lineage>
        <taxon>Eukaryota</taxon>
        <taxon>Fungi</taxon>
        <taxon>Dikarya</taxon>
        <taxon>Ascomycota</taxon>
        <taxon>Pezizomycotina</taxon>
        <taxon>Eurotiomycetes</taxon>
        <taxon>Eurotiomycetidae</taxon>
        <taxon>Eurotiales</taxon>
        <taxon>Aspergillaceae</taxon>
        <taxon>Penicillium</taxon>
    </lineage>
</organism>
<sequence>MTDRPRDSLCRRRHEERAQRDRKWKKEMQLLETILELKVANELAEFAGEFFDLVERRNSLPSGTLVPFDNGIDLSERDIAAAETSASHFEPDDLEWFLQDSH</sequence>
<name>A0A9W9Y2K1_9EURO</name>
<proteinExistence type="predicted"/>